<accession>A0A336NAK6</accession>
<dbReference type="EMBL" id="UFQS01005081">
    <property type="protein sequence ID" value="SSX16696.1"/>
    <property type="molecule type" value="Genomic_DNA"/>
</dbReference>
<dbReference type="EMBL" id="UFQT01005081">
    <property type="protein sequence ID" value="SSX35888.1"/>
    <property type="molecule type" value="Genomic_DNA"/>
</dbReference>
<evidence type="ECO:0000313" key="3">
    <source>
        <dbReference type="EMBL" id="SSX35888.1"/>
    </source>
</evidence>
<proteinExistence type="predicted"/>
<organism evidence="3">
    <name type="scientific">Culicoides sonorensis</name>
    <name type="common">Biting midge</name>
    <dbReference type="NCBI Taxonomy" id="179676"/>
    <lineage>
        <taxon>Eukaryota</taxon>
        <taxon>Metazoa</taxon>
        <taxon>Ecdysozoa</taxon>
        <taxon>Arthropoda</taxon>
        <taxon>Hexapoda</taxon>
        <taxon>Insecta</taxon>
        <taxon>Pterygota</taxon>
        <taxon>Neoptera</taxon>
        <taxon>Endopterygota</taxon>
        <taxon>Diptera</taxon>
        <taxon>Nematocera</taxon>
        <taxon>Chironomoidea</taxon>
        <taxon>Ceratopogonidae</taxon>
        <taxon>Ceratopogoninae</taxon>
        <taxon>Culicoides</taxon>
        <taxon>Monoculicoides</taxon>
    </lineage>
</organism>
<reference evidence="2" key="1">
    <citation type="submission" date="2018-04" db="EMBL/GenBank/DDBJ databases">
        <authorList>
            <person name="Go L.Y."/>
            <person name="Mitchell J.A."/>
        </authorList>
    </citation>
    <scope>NUCLEOTIDE SEQUENCE</scope>
    <source>
        <tissue evidence="2">Whole organism</tissue>
    </source>
</reference>
<evidence type="ECO:0000313" key="2">
    <source>
        <dbReference type="EMBL" id="SSX16696.1"/>
    </source>
</evidence>
<dbReference type="AlphaFoldDB" id="A0A336NAK6"/>
<feature type="signal peptide" evidence="1">
    <location>
        <begin position="1"/>
        <end position="20"/>
    </location>
</feature>
<feature type="chain" id="PRO_5036062440" evidence="1">
    <location>
        <begin position="21"/>
        <end position="97"/>
    </location>
</feature>
<keyword evidence="1" id="KW-0732">Signal</keyword>
<sequence>MKFIVMALLVCIMALAIVSAVPVEETFGDVYAAESYNPEDPQQFLKLKKLKKLFLGTCYYYYFYYDAGAITCPREEDATYKENNDLNNQFSTSCWLA</sequence>
<protein>
    <submittedName>
        <fullName evidence="3">CSON011589 protein</fullName>
    </submittedName>
</protein>
<evidence type="ECO:0000256" key="1">
    <source>
        <dbReference type="SAM" id="SignalP"/>
    </source>
</evidence>
<reference evidence="3" key="2">
    <citation type="submission" date="2018-07" db="EMBL/GenBank/DDBJ databases">
        <authorList>
            <person name="Quirk P.G."/>
            <person name="Krulwich T.A."/>
        </authorList>
    </citation>
    <scope>NUCLEOTIDE SEQUENCE</scope>
</reference>
<dbReference type="VEuPathDB" id="VectorBase:CSON011589"/>
<gene>
    <name evidence="3" type="primary">CSON011589</name>
</gene>
<name>A0A336NAK6_CULSO</name>